<proteinExistence type="predicted"/>
<dbReference type="Proteomes" id="UP000460317">
    <property type="component" value="Unassembled WGS sequence"/>
</dbReference>
<dbReference type="EMBL" id="WCSB01000371">
    <property type="protein sequence ID" value="KAB4441645.1"/>
    <property type="molecule type" value="Genomic_DNA"/>
</dbReference>
<reference evidence="1 2" key="1">
    <citation type="journal article" date="2019" name="Nat. Med.">
        <title>A library of human gut bacterial isolates paired with longitudinal multiomics data enables mechanistic microbiome research.</title>
        <authorList>
            <person name="Poyet M."/>
            <person name="Groussin M."/>
            <person name="Gibbons S.M."/>
            <person name="Avila-Pacheco J."/>
            <person name="Jiang X."/>
            <person name="Kearney S.M."/>
            <person name="Perrotta A.R."/>
            <person name="Berdy B."/>
            <person name="Zhao S."/>
            <person name="Lieberman T.D."/>
            <person name="Swanson P.K."/>
            <person name="Smith M."/>
            <person name="Roesemann S."/>
            <person name="Alexander J.E."/>
            <person name="Rich S.A."/>
            <person name="Livny J."/>
            <person name="Vlamakis H."/>
            <person name="Clish C."/>
            <person name="Bullock K."/>
            <person name="Deik A."/>
            <person name="Scott J."/>
            <person name="Pierce K.A."/>
            <person name="Xavier R.J."/>
            <person name="Alm E.J."/>
        </authorList>
    </citation>
    <scope>NUCLEOTIDE SEQUENCE [LARGE SCALE GENOMIC DNA]</scope>
    <source>
        <strain evidence="1 2">BIOML-A165</strain>
    </source>
</reference>
<organism evidence="1 2">
    <name type="scientific">Bacteroides thetaiotaomicron</name>
    <dbReference type="NCBI Taxonomy" id="818"/>
    <lineage>
        <taxon>Bacteria</taxon>
        <taxon>Pseudomonadati</taxon>
        <taxon>Bacteroidota</taxon>
        <taxon>Bacteroidia</taxon>
        <taxon>Bacteroidales</taxon>
        <taxon>Bacteroidaceae</taxon>
        <taxon>Bacteroides</taxon>
    </lineage>
</organism>
<dbReference type="AlphaFoldDB" id="A0A7J5J8X0"/>
<accession>A0A7J5J8X0</accession>
<evidence type="ECO:0000313" key="1">
    <source>
        <dbReference type="EMBL" id="KAB4441645.1"/>
    </source>
</evidence>
<dbReference type="InterPro" id="IPR029044">
    <property type="entry name" value="Nucleotide-diphossugar_trans"/>
</dbReference>
<evidence type="ECO:0000313" key="2">
    <source>
        <dbReference type="Proteomes" id="UP000460317"/>
    </source>
</evidence>
<protein>
    <submittedName>
        <fullName evidence="1">Hemolysin activation protein</fullName>
    </submittedName>
</protein>
<dbReference type="Gene3D" id="3.90.550.10">
    <property type="entry name" value="Spore Coat Polysaccharide Biosynthesis Protein SpsA, Chain A"/>
    <property type="match status" value="1"/>
</dbReference>
<comment type="caution">
    <text evidence="1">The sequence shown here is derived from an EMBL/GenBank/DDBJ whole genome shotgun (WGS) entry which is preliminary data.</text>
</comment>
<sequence>MKPFLVDVPVLILFFNRPQQLSQVFEQVRNARPSKLFLYQDGPRSEHDLPGIKACREVTDQIDWDCEVHRMYQEKNYGCDPSEYISQKWAFSMVDKCIVLEDDDVPSVSFFTFCKEMLDKYEQDPRITMIAGFNNEEITPGVPYDYFFASTFSIWGWASWKRVIDQWDEHYTFLEDKFNMQQLEQLVKERKFRKDFIYMCHRHKENNKAYYETIFHASMLFNSGLAIVPTRNMINNLG</sequence>
<feature type="non-terminal residue" evidence="1">
    <location>
        <position position="238"/>
    </location>
</feature>
<dbReference type="SUPFAM" id="SSF53448">
    <property type="entry name" value="Nucleotide-diphospho-sugar transferases"/>
    <property type="match status" value="1"/>
</dbReference>
<name>A0A7J5J8X0_BACT4</name>
<gene>
    <name evidence="1" type="ORF">GAN93_27940</name>
</gene>